<feature type="repeat" description="WD" evidence="3">
    <location>
        <begin position="104"/>
        <end position="136"/>
    </location>
</feature>
<proteinExistence type="predicted"/>
<dbReference type="InterPro" id="IPR036322">
    <property type="entry name" value="WD40_repeat_dom_sf"/>
</dbReference>
<dbReference type="SUPFAM" id="SSF50978">
    <property type="entry name" value="WD40 repeat-like"/>
    <property type="match status" value="2"/>
</dbReference>
<feature type="signal peptide" evidence="4">
    <location>
        <begin position="1"/>
        <end position="28"/>
    </location>
</feature>
<dbReference type="InterPro" id="IPR001680">
    <property type="entry name" value="WD40_rpt"/>
</dbReference>
<evidence type="ECO:0000256" key="1">
    <source>
        <dbReference type="ARBA" id="ARBA00022574"/>
    </source>
</evidence>
<reference evidence="5 6" key="1">
    <citation type="submission" date="2019-02" db="EMBL/GenBank/DDBJ databases">
        <title>Deep-cultivation of Planctomycetes and their phenomic and genomic characterization uncovers novel biology.</title>
        <authorList>
            <person name="Wiegand S."/>
            <person name="Jogler M."/>
            <person name="Boedeker C."/>
            <person name="Pinto D."/>
            <person name="Vollmers J."/>
            <person name="Rivas-Marin E."/>
            <person name="Kohn T."/>
            <person name="Peeters S.H."/>
            <person name="Heuer A."/>
            <person name="Rast P."/>
            <person name="Oberbeckmann S."/>
            <person name="Bunk B."/>
            <person name="Jeske O."/>
            <person name="Meyerdierks A."/>
            <person name="Storesund J.E."/>
            <person name="Kallscheuer N."/>
            <person name="Luecker S."/>
            <person name="Lage O.M."/>
            <person name="Pohl T."/>
            <person name="Merkel B.J."/>
            <person name="Hornburger P."/>
            <person name="Mueller R.-W."/>
            <person name="Bruemmer F."/>
            <person name="Labrenz M."/>
            <person name="Spormann A.M."/>
            <person name="Op den Camp H."/>
            <person name="Overmann J."/>
            <person name="Amann R."/>
            <person name="Jetten M.S.M."/>
            <person name="Mascher T."/>
            <person name="Medema M.H."/>
            <person name="Devos D.P."/>
            <person name="Kaster A.-K."/>
            <person name="Ovreas L."/>
            <person name="Rohde M."/>
            <person name="Galperin M.Y."/>
            <person name="Jogler C."/>
        </authorList>
    </citation>
    <scope>NUCLEOTIDE SEQUENCE [LARGE SCALE GENOMIC DNA]</scope>
    <source>
        <strain evidence="5 6">Mal52</strain>
    </source>
</reference>
<dbReference type="CDD" id="cd00200">
    <property type="entry name" value="WD40"/>
    <property type="match status" value="2"/>
</dbReference>
<name>A0A517ZNI0_9PLAN</name>
<evidence type="ECO:0000256" key="2">
    <source>
        <dbReference type="ARBA" id="ARBA00022737"/>
    </source>
</evidence>
<feature type="repeat" description="WD" evidence="3">
    <location>
        <begin position="145"/>
        <end position="177"/>
    </location>
</feature>
<dbReference type="EMBL" id="CP036276">
    <property type="protein sequence ID" value="QDU44018.1"/>
    <property type="molecule type" value="Genomic_DNA"/>
</dbReference>
<dbReference type="PANTHER" id="PTHR22847">
    <property type="entry name" value="WD40 REPEAT PROTEIN"/>
    <property type="match status" value="1"/>
</dbReference>
<evidence type="ECO:0000313" key="6">
    <source>
        <dbReference type="Proteomes" id="UP000319383"/>
    </source>
</evidence>
<keyword evidence="4" id="KW-0732">Signal</keyword>
<keyword evidence="1 3" id="KW-0853">WD repeat</keyword>
<evidence type="ECO:0000256" key="4">
    <source>
        <dbReference type="SAM" id="SignalP"/>
    </source>
</evidence>
<feature type="repeat" description="WD" evidence="3">
    <location>
        <begin position="365"/>
        <end position="397"/>
    </location>
</feature>
<feature type="chain" id="PRO_5022062345" evidence="4">
    <location>
        <begin position="29"/>
        <end position="732"/>
    </location>
</feature>
<dbReference type="PROSITE" id="PS50082">
    <property type="entry name" value="WD_REPEATS_2"/>
    <property type="match status" value="8"/>
</dbReference>
<feature type="repeat" description="WD" evidence="3">
    <location>
        <begin position="614"/>
        <end position="655"/>
    </location>
</feature>
<feature type="repeat" description="WD" evidence="3">
    <location>
        <begin position="279"/>
        <end position="320"/>
    </location>
</feature>
<evidence type="ECO:0000313" key="5">
    <source>
        <dbReference type="EMBL" id="QDU44018.1"/>
    </source>
</evidence>
<protein>
    <submittedName>
        <fullName evidence="5">Translocation protein TolB</fullName>
    </submittedName>
</protein>
<dbReference type="InterPro" id="IPR015943">
    <property type="entry name" value="WD40/YVTN_repeat-like_dom_sf"/>
</dbReference>
<dbReference type="KEGG" id="sdyn:Mal52_24960"/>
<dbReference type="PANTHER" id="PTHR22847:SF637">
    <property type="entry name" value="WD REPEAT DOMAIN 5B"/>
    <property type="match status" value="1"/>
</dbReference>
<dbReference type="PROSITE" id="PS00678">
    <property type="entry name" value="WD_REPEATS_1"/>
    <property type="match status" value="1"/>
</dbReference>
<feature type="repeat" description="WD" evidence="3">
    <location>
        <begin position="487"/>
        <end position="528"/>
    </location>
</feature>
<dbReference type="Gene3D" id="2.130.10.10">
    <property type="entry name" value="YVTN repeat-like/Quinoprotein amine dehydrogenase"/>
    <property type="match status" value="4"/>
</dbReference>
<keyword evidence="6" id="KW-1185">Reference proteome</keyword>
<dbReference type="PROSITE" id="PS50294">
    <property type="entry name" value="WD_REPEATS_REGION"/>
    <property type="match status" value="5"/>
</dbReference>
<evidence type="ECO:0000256" key="3">
    <source>
        <dbReference type="PROSITE-ProRule" id="PRU00221"/>
    </source>
</evidence>
<organism evidence="5 6">
    <name type="scientific">Symmachiella dynata</name>
    <dbReference type="NCBI Taxonomy" id="2527995"/>
    <lineage>
        <taxon>Bacteria</taxon>
        <taxon>Pseudomonadati</taxon>
        <taxon>Planctomycetota</taxon>
        <taxon>Planctomycetia</taxon>
        <taxon>Planctomycetales</taxon>
        <taxon>Planctomycetaceae</taxon>
        <taxon>Symmachiella</taxon>
    </lineage>
</organism>
<dbReference type="AlphaFoldDB" id="A0A517ZNI0"/>
<dbReference type="SMART" id="SM00320">
    <property type="entry name" value="WD40"/>
    <property type="match status" value="14"/>
</dbReference>
<dbReference type="InterPro" id="IPR019775">
    <property type="entry name" value="WD40_repeat_CS"/>
</dbReference>
<dbReference type="Proteomes" id="UP000319383">
    <property type="component" value="Chromosome"/>
</dbReference>
<feature type="repeat" description="WD" evidence="3">
    <location>
        <begin position="186"/>
        <end position="220"/>
    </location>
</feature>
<feature type="repeat" description="WD" evidence="3">
    <location>
        <begin position="573"/>
        <end position="605"/>
    </location>
</feature>
<gene>
    <name evidence="5" type="ORF">Mal52_24960</name>
</gene>
<keyword evidence="2" id="KW-0677">Repeat</keyword>
<dbReference type="Pfam" id="PF00400">
    <property type="entry name" value="WD40"/>
    <property type="match status" value="11"/>
</dbReference>
<accession>A0A517ZNI0</accession>
<sequence precursor="true">MHPLCSSRIMTTVLLTLLSYAITSPASGEPPQRWQPGDPAQVLPGLIPAPAEIPGIGRWQAMPLPIRSYVKSIKFSPNGKSFAFGDGHYVRIHDTNSMQLTGVLVGHTGNVTSLDWSPDGQWLASAATDNTIRLWQADGVPGPVLEGHTDTVTGVAWQPQGTLLASTSLDGTIRFWQPDGSPGQIIRGHESPVRMLDWHPGGKQLAAGDENQQVRIWTVDGQPGPVLNGHVGPITAVRYSPDGNWLASGSSGVVAGEEPQTVAPAVRLWTPDGKAGPVMQGHSRKINALAWSPDSQQLVSAAEDRSALIWNLDGTRTGRVEEEDETTNLIFAIDWHPVHNYFIVGGRCVVRYLTLNGQIGPSKLIRPRGSKLMFVDWNPQEDKIAVAGRDGTIDIWSSDFEVRQTIEAFRTPVTCVRWSPDGKQLASIAYHALKVWNTSGENILGFPLKGSVSRDLAWTADGQHLAAVTSSGGQVFLFDEEEEIQNFTLHNAQIHGVSFSPDATQLVTVGGDSYLRLHELKDNAKGRSPGAVLKVPDGDVDAVQFSPDGKWIASGHATTARLWHPDGTAGPVIPGFTAAVLRLDWRPDGRAFATASWDTSVKIWKTDGSLLHELPPHSAPCWGISFSPDGKKVVTCGWDGILRVIDIESGAVLAVAVYVADTKTMEAPHDERRQSPLSFNRAGQLLSGDRSILESRMVYLVQQPSGAMKILKPSEFFSQAPGADLTSATANP</sequence>